<proteinExistence type="predicted"/>
<reference evidence="1" key="1">
    <citation type="journal article" date="2013" name="J. Plant Res.">
        <title>Effect of fungi and light on seed germination of three Opuntia species from semiarid lands of central Mexico.</title>
        <authorList>
            <person name="Delgado-Sanchez P."/>
            <person name="Jimenez-Bremont J.F."/>
            <person name="Guerrero-Gonzalez Mde L."/>
            <person name="Flores J."/>
        </authorList>
    </citation>
    <scope>NUCLEOTIDE SEQUENCE</scope>
    <source>
        <tissue evidence="1">Cladode</tissue>
    </source>
</reference>
<organism evidence="1">
    <name type="scientific">Opuntia streptacantha</name>
    <name type="common">Prickly pear cactus</name>
    <name type="synonym">Opuntia cardona</name>
    <dbReference type="NCBI Taxonomy" id="393608"/>
    <lineage>
        <taxon>Eukaryota</taxon>
        <taxon>Viridiplantae</taxon>
        <taxon>Streptophyta</taxon>
        <taxon>Embryophyta</taxon>
        <taxon>Tracheophyta</taxon>
        <taxon>Spermatophyta</taxon>
        <taxon>Magnoliopsida</taxon>
        <taxon>eudicotyledons</taxon>
        <taxon>Gunneridae</taxon>
        <taxon>Pentapetalae</taxon>
        <taxon>Caryophyllales</taxon>
        <taxon>Cactineae</taxon>
        <taxon>Cactaceae</taxon>
        <taxon>Opuntioideae</taxon>
        <taxon>Opuntia</taxon>
    </lineage>
</organism>
<reference evidence="1" key="2">
    <citation type="submission" date="2020-07" db="EMBL/GenBank/DDBJ databases">
        <authorList>
            <person name="Vera ALvarez R."/>
            <person name="Arias-Moreno D.M."/>
            <person name="Jimenez-Jacinto V."/>
            <person name="Jimenez-Bremont J.F."/>
            <person name="Swaminathan K."/>
            <person name="Moose S.P."/>
            <person name="Guerrero-Gonzalez M.L."/>
            <person name="Marino-Ramirez L."/>
            <person name="Landsman D."/>
            <person name="Rodriguez-Kessler M."/>
            <person name="Delgado-Sanchez P."/>
        </authorList>
    </citation>
    <scope>NUCLEOTIDE SEQUENCE</scope>
    <source>
        <tissue evidence="1">Cladode</tissue>
    </source>
</reference>
<accession>A0A7C9EIH5</accession>
<evidence type="ECO:0000313" key="1">
    <source>
        <dbReference type="EMBL" id="MBA4666766.1"/>
    </source>
</evidence>
<dbReference type="EMBL" id="GISG01232660">
    <property type="protein sequence ID" value="MBA4666766.1"/>
    <property type="molecule type" value="Transcribed_RNA"/>
</dbReference>
<name>A0A7C9EIH5_OPUST</name>
<dbReference type="AlphaFoldDB" id="A0A7C9EIH5"/>
<protein>
    <submittedName>
        <fullName evidence="1">Uncharacterized protein</fullName>
    </submittedName>
</protein>
<sequence>MLAKSHSKQRNPPEVCCFRRGCSEPIDLPRRALASGAQYGGPEELGRINFDGGVRITRVPPSVSPRAQVWVSWGPGGGCLSHMSDLQHIRDEKVGGRSRMYSFTNQYARGQDECC</sequence>